<evidence type="ECO:0000256" key="6">
    <source>
        <dbReference type="ARBA" id="ARBA00023316"/>
    </source>
</evidence>
<keyword evidence="13" id="KW-1185">Reference proteome</keyword>
<evidence type="ECO:0000313" key="13">
    <source>
        <dbReference type="Proteomes" id="UP000235616"/>
    </source>
</evidence>
<evidence type="ECO:0000256" key="9">
    <source>
        <dbReference type="RuleBase" id="RU004016"/>
    </source>
</evidence>
<dbReference type="GO" id="GO:0009002">
    <property type="term" value="F:serine-type D-Ala-D-Ala carboxypeptidase activity"/>
    <property type="evidence" value="ECO:0007669"/>
    <property type="project" value="InterPro"/>
</dbReference>
<dbReference type="PANTHER" id="PTHR21581:SF26">
    <property type="entry name" value="D-ALANYL-D-ALANINE ENDOPEPTIDASE"/>
    <property type="match status" value="1"/>
</dbReference>
<dbReference type="EMBL" id="PNYA01000001">
    <property type="protein sequence ID" value="PMS23850.1"/>
    <property type="molecule type" value="Genomic_DNA"/>
</dbReference>
<dbReference type="Proteomes" id="UP000235616">
    <property type="component" value="Unassembled WGS sequence"/>
</dbReference>
<feature type="active site" description="Acyl-ester intermediate" evidence="7">
    <location>
        <position position="140"/>
    </location>
</feature>
<evidence type="ECO:0000256" key="2">
    <source>
        <dbReference type="ARBA" id="ARBA00022729"/>
    </source>
</evidence>
<reference evidence="12 13" key="1">
    <citation type="submission" date="2018-01" db="EMBL/GenBank/DDBJ databases">
        <title>Whole genome analyses suggest that Burkholderia sensu lato contains two further novel genera in the rhizoxinica-symbiotica group Mycetohabitans gen. nov., and Trinickia gen. nov.: implications for the evolution of diazotrophy and nodulation in the Burkholderiaceae.</title>
        <authorList>
            <person name="Estrada-de los Santos P."/>
            <person name="Palmer M."/>
            <person name="Chavez-Ramirez B."/>
            <person name="Beukes C."/>
            <person name="Steenkamp E.T."/>
            <person name="Hirsch A.M."/>
            <person name="Manyaka P."/>
            <person name="Maluk M."/>
            <person name="Lafos M."/>
            <person name="Crook M."/>
            <person name="Gross E."/>
            <person name="Simon M.F."/>
            <person name="Bueno dos Reis Junior F."/>
            <person name="Poole P.S."/>
            <person name="Venter S.N."/>
            <person name="James E.K."/>
        </authorList>
    </citation>
    <scope>NUCLEOTIDE SEQUENCE [LARGE SCALE GENOMIC DNA]</scope>
    <source>
        <strain evidence="12 13">GIMN1.004</strain>
    </source>
</reference>
<evidence type="ECO:0000256" key="1">
    <source>
        <dbReference type="ARBA" id="ARBA00007164"/>
    </source>
</evidence>
<dbReference type="RefSeq" id="WP_102643558.1">
    <property type="nucleotide sequence ID" value="NZ_PNYA01000001.1"/>
</dbReference>
<feature type="active site" description="Proton acceptor" evidence="7">
    <location>
        <position position="143"/>
    </location>
</feature>
<keyword evidence="2 10" id="KW-0732">Signal</keyword>
<protein>
    <submittedName>
        <fullName evidence="12">D-alanyl-D-alanine endopeptidase</fullName>
    </submittedName>
</protein>
<evidence type="ECO:0000259" key="11">
    <source>
        <dbReference type="Pfam" id="PF00768"/>
    </source>
</evidence>
<evidence type="ECO:0000256" key="3">
    <source>
        <dbReference type="ARBA" id="ARBA00022801"/>
    </source>
</evidence>
<dbReference type="InterPro" id="IPR001967">
    <property type="entry name" value="Peptidase_S11_N"/>
</dbReference>
<feature type="signal peptide" evidence="10">
    <location>
        <begin position="1"/>
        <end position="37"/>
    </location>
</feature>
<dbReference type="GO" id="GO:0006508">
    <property type="term" value="P:proteolysis"/>
    <property type="evidence" value="ECO:0007669"/>
    <property type="project" value="InterPro"/>
</dbReference>
<dbReference type="Pfam" id="PF00768">
    <property type="entry name" value="Peptidase_S11"/>
    <property type="match status" value="1"/>
</dbReference>
<keyword evidence="5" id="KW-0573">Peptidoglycan synthesis</keyword>
<accession>A0A2N7W380</accession>
<evidence type="ECO:0000313" key="12">
    <source>
        <dbReference type="EMBL" id="PMS23850.1"/>
    </source>
</evidence>
<dbReference type="GO" id="GO:0071555">
    <property type="term" value="P:cell wall organization"/>
    <property type="evidence" value="ECO:0007669"/>
    <property type="project" value="UniProtKB-KW"/>
</dbReference>
<dbReference type="InterPro" id="IPR012338">
    <property type="entry name" value="Beta-lactam/transpept-like"/>
</dbReference>
<dbReference type="AlphaFoldDB" id="A0A2N7W380"/>
<keyword evidence="3" id="KW-0378">Hydrolase</keyword>
<dbReference type="Gene3D" id="3.40.710.10">
    <property type="entry name" value="DD-peptidase/beta-lactamase superfamily"/>
    <property type="match status" value="1"/>
</dbReference>
<dbReference type="GO" id="GO:0008360">
    <property type="term" value="P:regulation of cell shape"/>
    <property type="evidence" value="ECO:0007669"/>
    <property type="project" value="UniProtKB-KW"/>
</dbReference>
<dbReference type="OrthoDB" id="5688590at2"/>
<proteinExistence type="inferred from homology"/>
<dbReference type="PRINTS" id="PR00725">
    <property type="entry name" value="DADACBPTASE1"/>
</dbReference>
<dbReference type="PANTHER" id="PTHR21581">
    <property type="entry name" value="D-ALANYL-D-ALANINE CARBOXYPEPTIDASE"/>
    <property type="match status" value="1"/>
</dbReference>
<evidence type="ECO:0000256" key="7">
    <source>
        <dbReference type="PIRSR" id="PIRSR618044-1"/>
    </source>
</evidence>
<keyword evidence="4" id="KW-0133">Cell shape</keyword>
<keyword evidence="6" id="KW-0961">Cell wall biogenesis/degradation</keyword>
<dbReference type="SUPFAM" id="SSF56601">
    <property type="entry name" value="beta-lactamase/transpeptidase-like"/>
    <property type="match status" value="1"/>
</dbReference>
<dbReference type="GO" id="GO:0009252">
    <property type="term" value="P:peptidoglycan biosynthetic process"/>
    <property type="evidence" value="ECO:0007669"/>
    <property type="project" value="UniProtKB-KW"/>
</dbReference>
<evidence type="ECO:0000256" key="5">
    <source>
        <dbReference type="ARBA" id="ARBA00022984"/>
    </source>
</evidence>
<dbReference type="NCBIfam" id="NF008668">
    <property type="entry name" value="PRK11669.1"/>
    <property type="match status" value="1"/>
</dbReference>
<evidence type="ECO:0000256" key="10">
    <source>
        <dbReference type="SAM" id="SignalP"/>
    </source>
</evidence>
<sequence length="366" mass="39796">MKIALFSSLNVLRGVALGTIVAGLAVATVATPIDAFAATDGARVSHHKKHAKKEAKSAAATEVRAKDSRRVRYTLRGHSRHGVVHRVAFEPRSPTAGQPFGLQETPEGVALRSNVAFVVDQNTSEVLFDKNSTSVVPIASISKLMTAMVVLDSKEPLTEQIEVTDEDRDYIKHTTSRLRVGSVLTREDMLHIALMASENRAAAALSRYYPGGRPAFIAAMNAKAKALGMNDTHFESPTGLTSENVSTARDLVKMIDAAYQYPLIRKFSTDRSYDVYPGRGVLAYNSTNALVRNPTWDIGLQKTGFINEAGECLVMQATIHGRPMVMVLLDSTGKYSRFADATRLRKWLDDFGGQRITSADAGGRGT</sequence>
<evidence type="ECO:0000256" key="8">
    <source>
        <dbReference type="PIRSR" id="PIRSR618044-2"/>
    </source>
</evidence>
<feature type="active site" evidence="7">
    <location>
        <position position="197"/>
    </location>
</feature>
<dbReference type="InterPro" id="IPR018044">
    <property type="entry name" value="Peptidase_S11"/>
</dbReference>
<name>A0A2N7W380_9BURK</name>
<feature type="binding site" evidence="8">
    <location>
        <position position="302"/>
    </location>
    <ligand>
        <name>substrate</name>
    </ligand>
</feature>
<comment type="similarity">
    <text evidence="1 9">Belongs to the peptidase S11 family.</text>
</comment>
<feature type="chain" id="PRO_5014620748" evidence="10">
    <location>
        <begin position="38"/>
        <end position="366"/>
    </location>
</feature>
<comment type="caution">
    <text evidence="12">The sequence shown here is derived from an EMBL/GenBank/DDBJ whole genome shotgun (WGS) entry which is preliminary data.</text>
</comment>
<evidence type="ECO:0000256" key="4">
    <source>
        <dbReference type="ARBA" id="ARBA00022960"/>
    </source>
</evidence>
<gene>
    <name evidence="12" type="ORF">C0Z18_01405</name>
</gene>
<organism evidence="12 13">
    <name type="scientific">Trinickia dabaoshanensis</name>
    <dbReference type="NCBI Taxonomy" id="564714"/>
    <lineage>
        <taxon>Bacteria</taxon>
        <taxon>Pseudomonadati</taxon>
        <taxon>Pseudomonadota</taxon>
        <taxon>Betaproteobacteria</taxon>
        <taxon>Burkholderiales</taxon>
        <taxon>Burkholderiaceae</taxon>
        <taxon>Trinickia</taxon>
    </lineage>
</organism>
<feature type="domain" description="Peptidase S11 D-alanyl-D-alanine carboxypeptidase A N-terminal" evidence="11">
    <location>
        <begin position="109"/>
        <end position="331"/>
    </location>
</feature>